<dbReference type="SMART" id="SM00248">
    <property type="entry name" value="ANK"/>
    <property type="match status" value="10"/>
</dbReference>
<feature type="repeat" description="ANK" evidence="3">
    <location>
        <begin position="510"/>
        <end position="543"/>
    </location>
</feature>
<dbReference type="SUPFAM" id="SSF56112">
    <property type="entry name" value="Protein kinase-like (PK-like)"/>
    <property type="match status" value="1"/>
</dbReference>
<dbReference type="Pfam" id="PF07714">
    <property type="entry name" value="PK_Tyr_Ser-Thr"/>
    <property type="match status" value="1"/>
</dbReference>
<dbReference type="SMART" id="SM00220">
    <property type="entry name" value="S_TKc"/>
    <property type="match status" value="1"/>
</dbReference>
<feature type="region of interest" description="Disordered" evidence="4">
    <location>
        <begin position="212"/>
        <end position="252"/>
    </location>
</feature>
<evidence type="ECO:0000259" key="5">
    <source>
        <dbReference type="PROSITE" id="PS50011"/>
    </source>
</evidence>
<keyword evidence="2 3" id="KW-0040">ANK repeat</keyword>
<dbReference type="PANTHER" id="PTHR24198:SF65">
    <property type="entry name" value="RECEPTOR-INTERACTING SERINE_THREONINE-PROTEIN KINASE 4"/>
    <property type="match status" value="1"/>
</dbReference>
<feature type="repeat" description="ANK" evidence="3">
    <location>
        <begin position="577"/>
        <end position="609"/>
    </location>
</feature>
<dbReference type="CDD" id="cd14025">
    <property type="entry name" value="STKc_RIP4_like"/>
    <property type="match status" value="1"/>
</dbReference>
<dbReference type="PROSITE" id="PS50088">
    <property type="entry name" value="ANK_REPEAT"/>
    <property type="match status" value="10"/>
</dbReference>
<dbReference type="InterPro" id="IPR036770">
    <property type="entry name" value="Ankyrin_rpt-contain_sf"/>
</dbReference>
<feature type="domain" description="Protein kinase" evidence="5">
    <location>
        <begin position="1"/>
        <end position="226"/>
    </location>
</feature>
<evidence type="ECO:0000256" key="3">
    <source>
        <dbReference type="PROSITE-ProRule" id="PRU00023"/>
    </source>
</evidence>
<feature type="repeat" description="ANK" evidence="3">
    <location>
        <begin position="444"/>
        <end position="476"/>
    </location>
</feature>
<feature type="compositionally biased region" description="Basic and acidic residues" evidence="4">
    <location>
        <begin position="235"/>
        <end position="246"/>
    </location>
</feature>
<dbReference type="SUPFAM" id="SSF48403">
    <property type="entry name" value="Ankyrin repeat"/>
    <property type="match status" value="1"/>
</dbReference>
<keyword evidence="6" id="KW-0808">Transferase</keyword>
<evidence type="ECO:0000313" key="6">
    <source>
        <dbReference type="EMBL" id="NWX35193.1"/>
    </source>
</evidence>
<dbReference type="PANTHER" id="PTHR24198">
    <property type="entry name" value="ANKYRIN REPEAT AND PROTEIN KINASE DOMAIN-CONTAINING PROTEIN"/>
    <property type="match status" value="1"/>
</dbReference>
<feature type="non-terminal residue" evidence="6">
    <location>
        <position position="731"/>
    </location>
</feature>
<dbReference type="Gene3D" id="1.25.40.20">
    <property type="entry name" value="Ankyrin repeat-containing domain"/>
    <property type="match status" value="5"/>
</dbReference>
<dbReference type="Proteomes" id="UP000579558">
    <property type="component" value="Unassembled WGS sequence"/>
</dbReference>
<dbReference type="InterPro" id="IPR002110">
    <property type="entry name" value="Ankyrin_rpt"/>
</dbReference>
<gene>
    <name evidence="6" type="primary">Ripk4</name>
    <name evidence="6" type="ORF">NOTCIN_R11293</name>
</gene>
<evidence type="ECO:0000313" key="7">
    <source>
        <dbReference type="Proteomes" id="UP000579558"/>
    </source>
</evidence>
<keyword evidence="7" id="KW-1185">Reference proteome</keyword>
<keyword evidence="1" id="KW-0677">Repeat</keyword>
<organism evidence="6 7">
    <name type="scientific">Notiomystis cincta</name>
    <dbReference type="NCBI Taxonomy" id="366454"/>
    <lineage>
        <taxon>Eukaryota</taxon>
        <taxon>Metazoa</taxon>
        <taxon>Chordata</taxon>
        <taxon>Craniata</taxon>
        <taxon>Vertebrata</taxon>
        <taxon>Euteleostomi</taxon>
        <taxon>Archelosauria</taxon>
        <taxon>Archosauria</taxon>
        <taxon>Dinosauria</taxon>
        <taxon>Saurischia</taxon>
        <taxon>Theropoda</taxon>
        <taxon>Coelurosauria</taxon>
        <taxon>Aves</taxon>
        <taxon>Neognathae</taxon>
        <taxon>Neoaves</taxon>
        <taxon>Telluraves</taxon>
        <taxon>Australaves</taxon>
        <taxon>Passeriformes</taxon>
        <taxon>Notiomystidae</taxon>
        <taxon>Notiomystis</taxon>
    </lineage>
</organism>
<dbReference type="EMBL" id="VZRX01018379">
    <property type="protein sequence ID" value="NWX35193.1"/>
    <property type="molecule type" value="Genomic_DNA"/>
</dbReference>
<feature type="repeat" description="ANK" evidence="3">
    <location>
        <begin position="378"/>
        <end position="410"/>
    </location>
</feature>
<dbReference type="Gene3D" id="1.10.510.10">
    <property type="entry name" value="Transferase(Phosphotransferase) domain 1"/>
    <property type="match status" value="1"/>
</dbReference>
<dbReference type="GO" id="GO:0005524">
    <property type="term" value="F:ATP binding"/>
    <property type="evidence" value="ECO:0007669"/>
    <property type="project" value="InterPro"/>
</dbReference>
<proteinExistence type="predicted"/>
<evidence type="ECO:0000256" key="4">
    <source>
        <dbReference type="SAM" id="MobiDB-lite"/>
    </source>
</evidence>
<feature type="repeat" description="ANK" evidence="3">
    <location>
        <begin position="643"/>
        <end position="665"/>
    </location>
</feature>
<dbReference type="GO" id="GO:0004672">
    <property type="term" value="F:protein kinase activity"/>
    <property type="evidence" value="ECO:0007669"/>
    <property type="project" value="InterPro"/>
</dbReference>
<dbReference type="InterPro" id="IPR000719">
    <property type="entry name" value="Prot_kinase_dom"/>
</dbReference>
<evidence type="ECO:0000256" key="1">
    <source>
        <dbReference type="ARBA" id="ARBA00022737"/>
    </source>
</evidence>
<accession>A0A7K6VJ56</accession>
<dbReference type="Pfam" id="PF13857">
    <property type="entry name" value="Ank_5"/>
    <property type="match status" value="1"/>
</dbReference>
<dbReference type="Pfam" id="PF12796">
    <property type="entry name" value="Ank_2"/>
    <property type="match status" value="3"/>
</dbReference>
<name>A0A7K6VJ56_9PASS</name>
<feature type="non-terminal residue" evidence="6">
    <location>
        <position position="1"/>
    </location>
</feature>
<feature type="repeat" description="ANK" evidence="3">
    <location>
        <begin position="544"/>
        <end position="576"/>
    </location>
</feature>
<dbReference type="PROSITE" id="PS50011">
    <property type="entry name" value="PROTEIN_KINASE_DOM"/>
    <property type="match status" value="1"/>
</dbReference>
<dbReference type="FunFam" id="1.25.40.20:FF:000260">
    <property type="entry name" value="Receptor-interacting serine/threonine-protein kinase 4"/>
    <property type="match status" value="1"/>
</dbReference>
<feature type="repeat" description="ANK" evidence="3">
    <location>
        <begin position="610"/>
        <end position="642"/>
    </location>
</feature>
<feature type="repeat" description="ANK" evidence="3">
    <location>
        <begin position="411"/>
        <end position="443"/>
    </location>
</feature>
<dbReference type="Pfam" id="PF00023">
    <property type="entry name" value="Ank"/>
    <property type="match status" value="1"/>
</dbReference>
<keyword evidence="6" id="KW-0418">Kinase</keyword>
<feature type="region of interest" description="Disordered" evidence="4">
    <location>
        <begin position="287"/>
        <end position="310"/>
    </location>
</feature>
<sequence length="731" mass="80923">RERMELLEEARKMEMAKFRYILPVYGICKEPVGLVMEYMETGSLEKLLASEPLPWELRFRIIHETAVGMNFLHCMSPPLLHLDLKPANILLDAHYHVKISDFGLAKCNGLSHSHDISMDGLCGTIAYLPPERIKEKNRCFDTKHDVYSFSIVVWGVLTQKKPFAEENNILHIMVKVVKGHRPELPAVSKSRPHSCNNLIKLMQKCWQDDPGERPTFQEITSETEGLCEKPEDETKEMVTQDLDTKNSPEQQPEGICALSQKKQEPALPSVKDYSLSELLSQLDSGISQTMEGPEDLSRSSSESKLASSDKRLSGVSSVDSAFSSRGSLSLSFERESSGNDIGTTDIQKRKLTEAILSGDTSKLMKILQPQDVDIVLDGNSSLLHLAVEAGQEECVKWLLLYNANPNLTNKKGSTPLHIAIEKKFKSIVELIMARKINVNAKDEDQWTALHFAAQNGDDFSTKMLLDKNASLNEVDFEGRAPIHIACQYGQENIVRILLRRGVNVNIKGKDDWVPLHYAAWQGHLPIVKLLAKQRGADVNVQTVDGRTSLHLAAQRGHYRVARLLIDLESDVNVRNGLLQTALHIAAETGHTSTSRLLLKHGADMEAATAEGYTALHLASRSGHLATTKLLMDERASVLARGPLNRTALHLAAENGHSEVVEELVSAENIDISDSEGFTALHLAARGGHAKTVEVLLKHGAHTDVPRAQCQTLLPPAQRSRSSSLTVLLSDT</sequence>
<protein>
    <submittedName>
        <fullName evidence="6">RIPK4 kinase</fullName>
    </submittedName>
</protein>
<reference evidence="6 7" key="1">
    <citation type="submission" date="2019-09" db="EMBL/GenBank/DDBJ databases">
        <title>Bird 10,000 Genomes (B10K) Project - Family phase.</title>
        <authorList>
            <person name="Zhang G."/>
        </authorList>
    </citation>
    <scope>NUCLEOTIDE SEQUENCE [LARGE SCALE GENOMIC DNA]</scope>
    <source>
        <strain evidence="6">B10K-DU-029-75</strain>
    </source>
</reference>
<dbReference type="AlphaFoldDB" id="A0A7K6VJ56"/>
<dbReference type="PROSITE" id="PS00108">
    <property type="entry name" value="PROTEIN_KINASE_ST"/>
    <property type="match status" value="1"/>
</dbReference>
<feature type="repeat" description="ANK" evidence="3">
    <location>
        <begin position="675"/>
        <end position="707"/>
    </location>
</feature>
<dbReference type="PROSITE" id="PS50297">
    <property type="entry name" value="ANK_REP_REGION"/>
    <property type="match status" value="9"/>
</dbReference>
<dbReference type="PRINTS" id="PR01415">
    <property type="entry name" value="ANKYRIN"/>
</dbReference>
<dbReference type="OrthoDB" id="195446at2759"/>
<evidence type="ECO:0000256" key="2">
    <source>
        <dbReference type="ARBA" id="ARBA00023043"/>
    </source>
</evidence>
<dbReference type="InterPro" id="IPR001245">
    <property type="entry name" value="Ser-Thr/Tyr_kinase_cat_dom"/>
</dbReference>
<comment type="caution">
    <text evidence="6">The sequence shown here is derived from an EMBL/GenBank/DDBJ whole genome shotgun (WGS) entry which is preliminary data.</text>
</comment>
<dbReference type="InterPro" id="IPR008271">
    <property type="entry name" value="Ser/Thr_kinase_AS"/>
</dbReference>
<feature type="repeat" description="ANK" evidence="3">
    <location>
        <begin position="477"/>
        <end position="509"/>
    </location>
</feature>
<dbReference type="InterPro" id="IPR011009">
    <property type="entry name" value="Kinase-like_dom_sf"/>
</dbReference>